<evidence type="ECO:0000256" key="4">
    <source>
        <dbReference type="ARBA" id="ARBA00023136"/>
    </source>
</evidence>
<keyword evidence="2" id="KW-1003">Cell membrane</keyword>
<feature type="chain" id="PRO_5045638346" evidence="7">
    <location>
        <begin position="19"/>
        <end position="44"/>
    </location>
</feature>
<dbReference type="PROSITE" id="PS51257">
    <property type="entry name" value="PROKAR_LIPOPROTEIN"/>
    <property type="match status" value="1"/>
</dbReference>
<dbReference type="RefSeq" id="WP_175187077.1">
    <property type="nucleotide sequence ID" value="NZ_JABVZQ010000004.1"/>
</dbReference>
<keyword evidence="3 7" id="KW-0732">Signal</keyword>
<keyword evidence="4" id="KW-0472">Membrane</keyword>
<name>A0ABR9XPX9_9CHLB</name>
<evidence type="ECO:0000256" key="5">
    <source>
        <dbReference type="ARBA" id="ARBA00023139"/>
    </source>
</evidence>
<evidence type="ECO:0000256" key="3">
    <source>
        <dbReference type="ARBA" id="ARBA00022729"/>
    </source>
</evidence>
<dbReference type="InterPro" id="IPR012556">
    <property type="entry name" value="Entericidin"/>
</dbReference>
<accession>A0ABR9XPX9</accession>
<evidence type="ECO:0000256" key="7">
    <source>
        <dbReference type="SAM" id="SignalP"/>
    </source>
</evidence>
<comment type="caution">
    <text evidence="8">The sequence shown here is derived from an EMBL/GenBank/DDBJ whole genome shotgun (WGS) entry which is preliminary data.</text>
</comment>
<comment type="similarity">
    <text evidence="1">Belongs to the EcnA/EcnB lipoprotein family.</text>
</comment>
<protein>
    <submittedName>
        <fullName evidence="8">Entericidin A/B family lipoprotein</fullName>
    </submittedName>
</protein>
<dbReference type="Pfam" id="PF08085">
    <property type="entry name" value="Entericidin"/>
    <property type="match status" value="1"/>
</dbReference>
<dbReference type="Proteomes" id="UP000619838">
    <property type="component" value="Unassembled WGS sequence"/>
</dbReference>
<evidence type="ECO:0000256" key="1">
    <source>
        <dbReference type="ARBA" id="ARBA00010296"/>
    </source>
</evidence>
<reference evidence="8 9" key="1">
    <citation type="journal article" date="2020" name="Microorganisms">
        <title>Simultaneous Genome Sequencing of Prosthecochloris ethylica and Desulfuromonas acetoxidans within a Syntrophic Mixture Reveals Unique Pili and Protein Interactions.</title>
        <authorList>
            <person name="Kyndt J.A."/>
            <person name="Van Beeumen J.J."/>
            <person name="Meyer T.E."/>
        </authorList>
    </citation>
    <scope>NUCLEOTIDE SEQUENCE [LARGE SCALE GENOMIC DNA]</scope>
    <source>
        <strain evidence="8 9">N3</strain>
    </source>
</reference>
<dbReference type="EMBL" id="JADGII010000002">
    <property type="protein sequence ID" value="MBF0635999.1"/>
    <property type="molecule type" value="Genomic_DNA"/>
</dbReference>
<keyword evidence="6 8" id="KW-0449">Lipoprotein</keyword>
<proteinExistence type="inferred from homology"/>
<evidence type="ECO:0000313" key="9">
    <source>
        <dbReference type="Proteomes" id="UP000619838"/>
    </source>
</evidence>
<organism evidence="8 9">
    <name type="scientific">Prosthecochloris ethylica</name>
    <dbReference type="NCBI Taxonomy" id="2743976"/>
    <lineage>
        <taxon>Bacteria</taxon>
        <taxon>Pseudomonadati</taxon>
        <taxon>Chlorobiota</taxon>
        <taxon>Chlorobiia</taxon>
        <taxon>Chlorobiales</taxon>
        <taxon>Chlorobiaceae</taxon>
        <taxon>Prosthecochloris</taxon>
    </lineage>
</organism>
<evidence type="ECO:0000256" key="6">
    <source>
        <dbReference type="ARBA" id="ARBA00023288"/>
    </source>
</evidence>
<feature type="signal peptide" evidence="7">
    <location>
        <begin position="1"/>
        <end position="18"/>
    </location>
</feature>
<keyword evidence="5" id="KW-0564">Palmitate</keyword>
<sequence>MKNVIIACCFLCALVLSSCNTIEGIGKDTESVGESIQKTANDAK</sequence>
<gene>
    <name evidence="8" type="ORF">INT08_02205</name>
</gene>
<evidence type="ECO:0000256" key="2">
    <source>
        <dbReference type="ARBA" id="ARBA00022475"/>
    </source>
</evidence>
<keyword evidence="9" id="KW-1185">Reference proteome</keyword>
<evidence type="ECO:0000313" key="8">
    <source>
        <dbReference type="EMBL" id="MBF0635999.1"/>
    </source>
</evidence>